<keyword evidence="2 11" id="KW-0813">Transport</keyword>
<evidence type="ECO:0000256" key="11">
    <source>
        <dbReference type="HAMAP-Rule" id="MF_01398"/>
    </source>
</evidence>
<comment type="subcellular location">
    <subcellularLocation>
        <location evidence="1">Membrane</location>
        <topology evidence="1">Single-pass membrane protein</topology>
    </subcellularLocation>
    <subcellularLocation>
        <location evidence="11">Plastid</location>
        <location evidence="11">Chloroplast thylakoid membrane</location>
        <topology evidence="11">Single-pass membrane protein</topology>
    </subcellularLocation>
</comment>
<feature type="coiled-coil region" evidence="13">
    <location>
        <begin position="92"/>
        <end position="133"/>
    </location>
</feature>
<keyword evidence="3 11" id="KW-0138">CF(0)</keyword>
<dbReference type="PANTHER" id="PTHR34264:SF3">
    <property type="entry name" value="ATP SYNTHASE SUBUNIT B, CHLOROPLASTIC"/>
    <property type="match status" value="1"/>
</dbReference>
<dbReference type="EMBL" id="MW221463">
    <property type="protein sequence ID" value="QQO79384.1"/>
    <property type="molecule type" value="Genomic_DNA"/>
</dbReference>
<dbReference type="CDD" id="cd06503">
    <property type="entry name" value="ATP-synt_Fo_b"/>
    <property type="match status" value="1"/>
</dbReference>
<evidence type="ECO:0000256" key="8">
    <source>
        <dbReference type="ARBA" id="ARBA00023136"/>
    </source>
</evidence>
<dbReference type="AlphaFoldDB" id="A0A7T8E467"/>
<keyword evidence="7 11" id="KW-0406">Ion transport</keyword>
<keyword evidence="14" id="KW-0150">Chloroplast</keyword>
<evidence type="ECO:0000256" key="5">
    <source>
        <dbReference type="ARBA" id="ARBA00022781"/>
    </source>
</evidence>
<comment type="subunit">
    <text evidence="11">F-type ATPases have 2 components, F(1) - the catalytic core - and F(0) - the membrane proton channel. F(1) has five subunits: alpha(3), beta(3), gamma(1), delta(1), epsilon(1). F(0) has four main subunits: a(1), b(1), b'(1) and c(10-14). The alpha and beta chains form an alternating ring which encloses part of the gamma chain. F(1) is attached to F(0) by a central stalk formed by the gamma and epsilon chains, while a peripheral stalk is formed by the delta, b and b' chains.</text>
</comment>
<gene>
    <name evidence="11 14" type="primary">atpF</name>
</gene>
<evidence type="ECO:0000256" key="10">
    <source>
        <dbReference type="ARBA" id="ARBA00025198"/>
    </source>
</evidence>
<evidence type="ECO:0000256" key="7">
    <source>
        <dbReference type="ARBA" id="ARBA00023065"/>
    </source>
</evidence>
<organism evidence="14">
    <name type="scientific">Coniogramme intermedia</name>
    <dbReference type="NCBI Taxonomy" id="658545"/>
    <lineage>
        <taxon>Eukaryota</taxon>
        <taxon>Viridiplantae</taxon>
        <taxon>Streptophyta</taxon>
        <taxon>Embryophyta</taxon>
        <taxon>Tracheophyta</taxon>
        <taxon>Polypodiopsida</taxon>
        <taxon>Polypodiidae</taxon>
        <taxon>Polypodiales</taxon>
        <taxon>Pteridineae</taxon>
        <taxon>Pteridaceae</taxon>
        <taxon>Cryptogrammoideae</taxon>
        <taxon>Coniogramme</taxon>
    </lineage>
</organism>
<geneLocation type="chloroplast" evidence="14"/>
<evidence type="ECO:0000256" key="13">
    <source>
        <dbReference type="SAM" id="Coils"/>
    </source>
</evidence>
<comment type="similarity">
    <text evidence="11 12">Belongs to the ATPase B chain family.</text>
</comment>
<reference evidence="14" key="1">
    <citation type="submission" date="2020-11" db="EMBL/GenBank/DDBJ databases">
        <title>The complete chloroplast genome of a distinctive fern, Coniogramme intermedia (Pteridaceae).</title>
        <authorList>
            <person name="Zhang D."/>
            <person name="Yang W."/>
            <person name="Zhang G."/>
            <person name="Liu H."/>
            <person name="Cui Y."/>
            <person name="Wang L."/>
            <person name="Liu X."/>
        </authorList>
    </citation>
    <scope>NUCLEOTIDE SEQUENCE</scope>
</reference>
<dbReference type="GO" id="GO:0045259">
    <property type="term" value="C:proton-transporting ATP synthase complex"/>
    <property type="evidence" value="ECO:0007669"/>
    <property type="project" value="UniProtKB-KW"/>
</dbReference>
<dbReference type="PANTHER" id="PTHR34264">
    <property type="entry name" value="ATP SYNTHASE SUBUNIT B, CHLOROPLASTIC"/>
    <property type="match status" value="1"/>
</dbReference>
<dbReference type="RefSeq" id="YP_010145536.1">
    <property type="nucleotide sequence ID" value="NC_057002.1"/>
</dbReference>
<dbReference type="HAMAP" id="MF_01398">
    <property type="entry name" value="ATP_synth_b_bprime"/>
    <property type="match status" value="1"/>
</dbReference>
<dbReference type="InterPro" id="IPR002146">
    <property type="entry name" value="ATP_synth_b/b'su_bac/chlpt"/>
</dbReference>
<evidence type="ECO:0000256" key="9">
    <source>
        <dbReference type="ARBA" id="ARBA00023310"/>
    </source>
</evidence>
<accession>A0A7T8E467</accession>
<keyword evidence="13" id="KW-0175">Coiled coil</keyword>
<feature type="transmembrane region" description="Helical" evidence="11">
    <location>
        <begin position="73"/>
        <end position="95"/>
    </location>
</feature>
<keyword evidence="11" id="KW-0793">Thylakoid</keyword>
<evidence type="ECO:0000256" key="4">
    <source>
        <dbReference type="ARBA" id="ARBA00022692"/>
    </source>
</evidence>
<comment type="miscellaneous">
    <text evidence="11">In plastids the F-type ATPase is also known as CF(1)CF(0).</text>
</comment>
<keyword evidence="8 11" id="KW-0472">Membrane</keyword>
<evidence type="ECO:0000256" key="1">
    <source>
        <dbReference type="ARBA" id="ARBA00004167"/>
    </source>
</evidence>
<keyword evidence="4 11" id="KW-0812">Transmembrane</keyword>
<evidence type="ECO:0000256" key="2">
    <source>
        <dbReference type="ARBA" id="ARBA00022448"/>
    </source>
</evidence>
<keyword evidence="9 11" id="KW-0066">ATP synthesis</keyword>
<dbReference type="GO" id="GO:0046933">
    <property type="term" value="F:proton-transporting ATP synthase activity, rotational mechanism"/>
    <property type="evidence" value="ECO:0007669"/>
    <property type="project" value="UniProtKB-UniRule"/>
</dbReference>
<evidence type="ECO:0000256" key="3">
    <source>
        <dbReference type="ARBA" id="ARBA00022547"/>
    </source>
</evidence>
<dbReference type="Pfam" id="PF00430">
    <property type="entry name" value="ATP-synt_B"/>
    <property type="match status" value="1"/>
</dbReference>
<dbReference type="GeneID" id="67142432"/>
<evidence type="ECO:0000313" key="14">
    <source>
        <dbReference type="EMBL" id="QQO79384.1"/>
    </source>
</evidence>
<keyword evidence="14" id="KW-0934">Plastid</keyword>
<evidence type="ECO:0000256" key="6">
    <source>
        <dbReference type="ARBA" id="ARBA00022989"/>
    </source>
</evidence>
<dbReference type="GO" id="GO:0009535">
    <property type="term" value="C:chloroplast thylakoid membrane"/>
    <property type="evidence" value="ECO:0007669"/>
    <property type="project" value="UniProtKB-SubCell"/>
</dbReference>
<protein>
    <recommendedName>
        <fullName evidence="11">ATP synthase subunit b, chloroplastic</fullName>
    </recommendedName>
    <alternativeName>
        <fullName evidence="11">ATP synthase F(0) sector subunit b</fullName>
    </alternativeName>
    <alternativeName>
        <fullName evidence="11">ATPase subunit I</fullName>
    </alternativeName>
</protein>
<keyword evidence="5 11" id="KW-0375">Hydrogen ion transport</keyword>
<proteinExistence type="inferred from homology"/>
<comment type="function">
    <text evidence="11">Component of the F(0) channel, it forms part of the peripheral stalk, linking F(1) to F(0).</text>
</comment>
<sequence length="226" mass="25977">MTRKENPLFLVILFPLPKICQFSPGRTRSRPIFTKSSRRERNTRSISEIIAPLSYWAPAASIGLNTDIFEINLINLILVLGILFYYGKGVLINFLESREKTILNTIQDAEERHAEATEKLRRARLRLQQAEIKAGEIRIGGLTQMDKERRDLVDAADNDLKGLEDSKNYAIRFEKQRAIEQVRQQVSRLASERALESLNSRLTNELHLQMIDYHIGLLRAMANKST</sequence>
<comment type="function">
    <text evidence="10 11">F(1)F(0) ATP synthase produces ATP from ADP in the presence of a proton or sodium gradient. F-type ATPases consist of two structural domains, F(1) containing the extramembraneous catalytic core and F(0) containing the membrane proton channel, linked together by a central stalk and a peripheral stalk. During catalysis, ATP synthesis in the catalytic domain of F(1) is coupled via a rotary mechanism of the central stalk subunits to proton translocation.</text>
</comment>
<keyword evidence="6 11" id="KW-1133">Transmembrane helix</keyword>
<evidence type="ECO:0000256" key="12">
    <source>
        <dbReference type="RuleBase" id="RU003848"/>
    </source>
</evidence>
<name>A0A7T8E467_9MONI</name>